<dbReference type="Proteomes" id="UP001295444">
    <property type="component" value="Chromosome 08"/>
</dbReference>
<dbReference type="GO" id="GO:0005643">
    <property type="term" value="C:nuclear pore"/>
    <property type="evidence" value="ECO:0007669"/>
    <property type="project" value="TreeGrafter"/>
</dbReference>
<dbReference type="PANTHER" id="PTHR23019">
    <property type="entry name" value="NUCLEAR PORE MEMBRANE GLYCOPROTEIN GP210-RELATED"/>
    <property type="match status" value="1"/>
</dbReference>
<gene>
    <name evidence="2" type="ORF">PECUL_23A021809</name>
</gene>
<reference evidence="2" key="1">
    <citation type="submission" date="2022-03" db="EMBL/GenBank/DDBJ databases">
        <authorList>
            <person name="Alioto T."/>
            <person name="Alioto T."/>
            <person name="Gomez Garrido J."/>
        </authorList>
    </citation>
    <scope>NUCLEOTIDE SEQUENCE</scope>
</reference>
<dbReference type="AlphaFoldDB" id="A0AAD1T2B3"/>
<dbReference type="PANTHER" id="PTHR23019:SF2">
    <property type="entry name" value="NUCLEAR PORE MEMBRANE GLYCOPROTEIN 210"/>
    <property type="match status" value="1"/>
</dbReference>
<organism evidence="2 3">
    <name type="scientific">Pelobates cultripes</name>
    <name type="common">Western spadefoot toad</name>
    <dbReference type="NCBI Taxonomy" id="61616"/>
    <lineage>
        <taxon>Eukaryota</taxon>
        <taxon>Metazoa</taxon>
        <taxon>Chordata</taxon>
        <taxon>Craniata</taxon>
        <taxon>Vertebrata</taxon>
        <taxon>Euteleostomi</taxon>
        <taxon>Amphibia</taxon>
        <taxon>Batrachia</taxon>
        <taxon>Anura</taxon>
        <taxon>Pelobatoidea</taxon>
        <taxon>Pelobatidae</taxon>
        <taxon>Pelobates</taxon>
    </lineage>
</organism>
<accession>A0AAD1T2B3</accession>
<proteinExistence type="predicted"/>
<evidence type="ECO:0000313" key="3">
    <source>
        <dbReference type="Proteomes" id="UP001295444"/>
    </source>
</evidence>
<dbReference type="InterPro" id="IPR045197">
    <property type="entry name" value="NUP210-like"/>
</dbReference>
<dbReference type="InterPro" id="IPR056899">
    <property type="entry name" value="Ig_NUP210_9th"/>
</dbReference>
<feature type="domain" description="NUP210 Ig-like" evidence="1">
    <location>
        <begin position="86"/>
        <end position="162"/>
    </location>
</feature>
<keyword evidence="3" id="KW-1185">Reference proteome</keyword>
<sequence length="218" mass="24516">MVAENTTLEQSLLPHHMLHQATVKHLDGILNCFWERLWERQQAARPAQPTLQIKGKQGREQREHSTLAHVTTSLELLLVEDIQVNTHTICIYNHPLVTATFTIGKGSGYFYINSSVSNIAGTAFQDKKRTVVVFPLHSGTVTVMVYDLCLALPEPVKVNVHVSDIFHVDVTVVDKVEIGKNIKAYVRVLDSARKPFMVQYLAYMNLELTSSSHVVSIK</sequence>
<dbReference type="EMBL" id="OW240919">
    <property type="protein sequence ID" value="CAH2313256.1"/>
    <property type="molecule type" value="Genomic_DNA"/>
</dbReference>
<evidence type="ECO:0000313" key="2">
    <source>
        <dbReference type="EMBL" id="CAH2313256.1"/>
    </source>
</evidence>
<dbReference type="Pfam" id="PF24902">
    <property type="entry name" value="Ig_NUP210_9th"/>
    <property type="match status" value="1"/>
</dbReference>
<protein>
    <recommendedName>
        <fullName evidence="1">NUP210 Ig-like domain-containing protein</fullName>
    </recommendedName>
</protein>
<evidence type="ECO:0000259" key="1">
    <source>
        <dbReference type="Pfam" id="PF24902"/>
    </source>
</evidence>
<name>A0AAD1T2B3_PELCU</name>